<gene>
    <name evidence="3" type="ORF">SAMN04489712_105168</name>
</gene>
<evidence type="ECO:0000313" key="3">
    <source>
        <dbReference type="EMBL" id="SEG42927.1"/>
    </source>
</evidence>
<keyword evidence="2" id="KW-0812">Transmembrane</keyword>
<name>A0A1H6A4M2_9ACTN</name>
<dbReference type="Pfam" id="PF19608">
    <property type="entry name" value="DUF6113"/>
    <property type="match status" value="1"/>
</dbReference>
<feature type="transmembrane region" description="Helical" evidence="2">
    <location>
        <begin position="84"/>
        <end position="103"/>
    </location>
</feature>
<sequence>MPLTKDGGASSPGDPPSDGPADRPPAAHPAGEGPAGDGGRGAGAGNERLRAFVTGAAYGMLALLGVVLGVVGSLHYGWTVGPVPLAAIVLVALNFGVLWLAGWGMRAKPGAAVPWVTWMAVVIAASSRRSEGDLLITGDLAGYLFIVGGMVAGGLAVALTRSAGVPGSWLLGPGVRDRP</sequence>
<keyword evidence="2" id="KW-1133">Transmembrane helix</keyword>
<accession>A0A1H6A4M2</accession>
<feature type="transmembrane region" description="Helical" evidence="2">
    <location>
        <begin position="110"/>
        <end position="128"/>
    </location>
</feature>
<protein>
    <submittedName>
        <fullName evidence="3">Uncharacterized protein</fullName>
    </submittedName>
</protein>
<reference evidence="4" key="1">
    <citation type="submission" date="2016-10" db="EMBL/GenBank/DDBJ databases">
        <authorList>
            <person name="Varghese N."/>
            <person name="Submissions S."/>
        </authorList>
    </citation>
    <scope>NUCLEOTIDE SEQUENCE [LARGE SCALE GENOMIC DNA]</scope>
    <source>
        <strain evidence="4">DSM 43163</strain>
    </source>
</reference>
<dbReference type="EMBL" id="FNVO01000005">
    <property type="protein sequence ID" value="SEG42927.1"/>
    <property type="molecule type" value="Genomic_DNA"/>
</dbReference>
<dbReference type="Proteomes" id="UP000236723">
    <property type="component" value="Unassembled WGS sequence"/>
</dbReference>
<keyword evidence="2" id="KW-0472">Membrane</keyword>
<organism evidence="3 4">
    <name type="scientific">Thermomonospora echinospora</name>
    <dbReference type="NCBI Taxonomy" id="1992"/>
    <lineage>
        <taxon>Bacteria</taxon>
        <taxon>Bacillati</taxon>
        <taxon>Actinomycetota</taxon>
        <taxon>Actinomycetes</taxon>
        <taxon>Streptosporangiales</taxon>
        <taxon>Thermomonosporaceae</taxon>
        <taxon>Thermomonospora</taxon>
    </lineage>
</organism>
<feature type="transmembrane region" description="Helical" evidence="2">
    <location>
        <begin position="56"/>
        <end position="78"/>
    </location>
</feature>
<dbReference type="AlphaFoldDB" id="A0A1H6A4M2"/>
<keyword evidence="4" id="KW-1185">Reference proteome</keyword>
<evidence type="ECO:0000256" key="2">
    <source>
        <dbReference type="SAM" id="Phobius"/>
    </source>
</evidence>
<feature type="compositionally biased region" description="Low complexity" evidence="1">
    <location>
        <begin position="1"/>
        <end position="12"/>
    </location>
</feature>
<feature type="transmembrane region" description="Helical" evidence="2">
    <location>
        <begin position="140"/>
        <end position="159"/>
    </location>
</feature>
<evidence type="ECO:0000313" key="4">
    <source>
        <dbReference type="Proteomes" id="UP000236723"/>
    </source>
</evidence>
<evidence type="ECO:0000256" key="1">
    <source>
        <dbReference type="SAM" id="MobiDB-lite"/>
    </source>
</evidence>
<proteinExistence type="predicted"/>
<feature type="compositionally biased region" description="Pro residues" evidence="1">
    <location>
        <begin position="13"/>
        <end position="27"/>
    </location>
</feature>
<feature type="region of interest" description="Disordered" evidence="1">
    <location>
        <begin position="1"/>
        <end position="42"/>
    </location>
</feature>
<dbReference type="InterPro" id="IPR046095">
    <property type="entry name" value="DUF6113"/>
</dbReference>
<feature type="compositionally biased region" description="Gly residues" evidence="1">
    <location>
        <begin position="33"/>
        <end position="42"/>
    </location>
</feature>